<dbReference type="Pfam" id="PF13432">
    <property type="entry name" value="TPR_16"/>
    <property type="match status" value="1"/>
</dbReference>
<dbReference type="PROSITE" id="PS50005">
    <property type="entry name" value="TPR"/>
    <property type="match status" value="2"/>
</dbReference>
<evidence type="ECO:0000313" key="4">
    <source>
        <dbReference type="EMBL" id="KAK9919033.1"/>
    </source>
</evidence>
<dbReference type="PANTHER" id="PTHR15704:SF7">
    <property type="entry name" value="SUPERKILLER COMPLEX PROTEIN 3"/>
    <property type="match status" value="1"/>
</dbReference>
<organism evidence="4 5">
    <name type="scientific">Coccomyxa subellipsoidea</name>
    <dbReference type="NCBI Taxonomy" id="248742"/>
    <lineage>
        <taxon>Eukaryota</taxon>
        <taxon>Viridiplantae</taxon>
        <taxon>Chlorophyta</taxon>
        <taxon>core chlorophytes</taxon>
        <taxon>Trebouxiophyceae</taxon>
        <taxon>Trebouxiophyceae incertae sedis</taxon>
        <taxon>Coccomyxaceae</taxon>
        <taxon>Coccomyxa</taxon>
    </lineage>
</organism>
<dbReference type="SUPFAM" id="SSF48452">
    <property type="entry name" value="TPR-like"/>
    <property type="match status" value="3"/>
</dbReference>
<evidence type="ECO:0000313" key="5">
    <source>
        <dbReference type="Proteomes" id="UP001491310"/>
    </source>
</evidence>
<evidence type="ECO:0000256" key="2">
    <source>
        <dbReference type="ARBA" id="ARBA00022803"/>
    </source>
</evidence>
<dbReference type="SMART" id="SM00028">
    <property type="entry name" value="TPR"/>
    <property type="match status" value="8"/>
</dbReference>
<gene>
    <name evidence="4" type="ORF">WJX75_008870</name>
</gene>
<comment type="caution">
    <text evidence="4">The sequence shown here is derived from an EMBL/GenBank/DDBJ whole genome shotgun (WGS) entry which is preliminary data.</text>
</comment>
<proteinExistence type="predicted"/>
<sequence>MSTVKASLRSARECLQKQQFLDAIRHGKAALKTYPDSYDALVLLGKAAFQLGEHAQAEAAYRKAVAVNPSLLLAWKGLSELLNSQSAVTPAFIETQEKLLGLSEGLEAPEKRLGYRMELTKAYLSSGQPEKAVPHLRELLRDESATPEARLDLLCSLADAQLAIGSESSESAGGMDAVAEIVEQTVASPRFAAYHEAYAERLWGQCQSSGWNDDTCRAAAVTCTRLIRRCTSPRPFETLLKLQLRLGRDAATQEAAAVTARKLAHQFPESPAAYVGLGLTLYQSFLRECTEPSTSQQRSLVLQLLKRGDLAAVGGLPLAWLAKARMQLHSCEYNGALETATQGLKLLLKLQPTAESTVSADKEAVTELRVIVGLCLLCKGQTERAVSALKLVAGNAANSGSTQPVGALERRAVSGLAIAAAARGDRETARQLHARLLGPALTQQQPPRPLRAFANPLAASEHILGAAARVPTAAPAQAAAPEATPPVAEHWAHGEYGWFLFEEGGFEGAREQLEKAERLAEAGGFDVADWEVAQHRWRLGRTHWELGEAAGQGGEAAKKAAAALWLQAASVEGPQQAWAFAWLGRSYARSPAGVGPARRCFQKALSIDPCLAMAGDALMGLLRKLAAAAPATALCREIAAQYPEAAWAHVQLGLLLLGQGDAEGAVSPLQTGIRGDETNARAWEGLGAAYQALNRLTAATKAYGKVLELDPKRLYSLVQSGTIQLALGAYSDSLASAEAALQLESAHVPARTCAAAALLASARRHIAMGAPGMAADELMAAERHLAACLAGAGNLEAALKLLGDVRLCAYSAPPPDPSPTQQQPLTAREFLDAAIERWQRQVGAMQAARRAYAKALHVAPQRGAHWGNLAAALQLEAQLRRAHSRTAPELAPRLRALAERTLRGGLRLAPASVDLWACLGACAASPATREYALSRALALDPKQAPNWAALGRLYVEAGQPLLAERCLAAARSHDPGSPATWEAMGTLAALSPQGAEERGDIYEQAMKLGGGSEALLGFVEGTLGAGRPCSGTVYAAARRCAELQPLDAAAWNALGQVEEQRDSCAEAVLAYERAETLLSSSSAGENGSHEDPIMQSQPASEALRQLLPAALAGSGQPVQAKSAFQHAMSPAAPTKVQVAALGALCQVSIQQGDVRGLLQLLDDSMELLVSTESSTESSADSAAARSVWLTVLAATALPVYRGVRDEILSRITTWKLLAGGGSAEFSAQLHHITALGLQATGDDLGSARELKRALRLCPWLIKVRVALASCIVRASPAHQLSAGRLVRTEAAERLIRQPAGADDRTGEKLREEVMLARTTAALAASDDSAARSDAAACMKALMACMQLHPDRGAFPGLAALLLARNKYTVAGIDDPGAAGRAAAGECRERAEALRNRATALMTSGNSGVAAQVQGALERERPLLVSASG</sequence>
<accession>A0ABR2Z4B4</accession>
<evidence type="ECO:0000256" key="3">
    <source>
        <dbReference type="PROSITE-ProRule" id="PRU00339"/>
    </source>
</evidence>
<keyword evidence="2 3" id="KW-0802">TPR repeat</keyword>
<feature type="repeat" description="TPR" evidence="3">
    <location>
        <begin position="680"/>
        <end position="713"/>
    </location>
</feature>
<evidence type="ECO:0000256" key="1">
    <source>
        <dbReference type="ARBA" id="ARBA00022737"/>
    </source>
</evidence>
<keyword evidence="1" id="KW-0677">Repeat</keyword>
<protein>
    <recommendedName>
        <fullName evidence="6">TPR-like protein</fullName>
    </recommendedName>
</protein>
<dbReference type="EMBL" id="JALJOT010000001">
    <property type="protein sequence ID" value="KAK9919033.1"/>
    <property type="molecule type" value="Genomic_DNA"/>
</dbReference>
<dbReference type="Proteomes" id="UP001491310">
    <property type="component" value="Unassembled WGS sequence"/>
</dbReference>
<name>A0ABR2Z4B4_9CHLO</name>
<evidence type="ECO:0008006" key="6">
    <source>
        <dbReference type="Google" id="ProtNLM"/>
    </source>
</evidence>
<dbReference type="InterPro" id="IPR039226">
    <property type="entry name" value="Ski3/TTC37"/>
</dbReference>
<dbReference type="PANTHER" id="PTHR15704">
    <property type="entry name" value="SUPERKILLER 3 PROTEIN-RELATED"/>
    <property type="match status" value="1"/>
</dbReference>
<feature type="repeat" description="TPR" evidence="3">
    <location>
        <begin position="38"/>
        <end position="71"/>
    </location>
</feature>
<dbReference type="Gene3D" id="1.25.40.10">
    <property type="entry name" value="Tetratricopeptide repeat domain"/>
    <property type="match status" value="5"/>
</dbReference>
<keyword evidence="5" id="KW-1185">Reference proteome</keyword>
<reference evidence="4 5" key="1">
    <citation type="journal article" date="2024" name="Nat. Commun.">
        <title>Phylogenomics reveals the evolutionary origins of lichenization in chlorophyte algae.</title>
        <authorList>
            <person name="Puginier C."/>
            <person name="Libourel C."/>
            <person name="Otte J."/>
            <person name="Skaloud P."/>
            <person name="Haon M."/>
            <person name="Grisel S."/>
            <person name="Petersen M."/>
            <person name="Berrin J.G."/>
            <person name="Delaux P.M."/>
            <person name="Dal Grande F."/>
            <person name="Keller J."/>
        </authorList>
    </citation>
    <scope>NUCLEOTIDE SEQUENCE [LARGE SCALE GENOMIC DNA]</scope>
    <source>
        <strain evidence="4 5">SAG 216-7</strain>
    </source>
</reference>
<dbReference type="Pfam" id="PF13181">
    <property type="entry name" value="TPR_8"/>
    <property type="match status" value="1"/>
</dbReference>
<dbReference type="InterPro" id="IPR019734">
    <property type="entry name" value="TPR_rpt"/>
</dbReference>
<dbReference type="InterPro" id="IPR011990">
    <property type="entry name" value="TPR-like_helical_dom_sf"/>
</dbReference>